<dbReference type="Gene3D" id="1.10.287.1490">
    <property type="match status" value="1"/>
</dbReference>
<name>A0A4Z0D2V8_9FIRM</name>
<reference evidence="3 4" key="1">
    <citation type="submission" date="2019-03" db="EMBL/GenBank/DDBJ databases">
        <title>Draft genome sequence data and analysis of a Fermenting Bacterium, Soehngenia longevitae strain 1933PT, isolated from petroleum reservoir in Azerbaijan.</title>
        <authorList>
            <person name="Grouzdev D.S."/>
            <person name="Bidzhieva S.K."/>
            <person name="Sokolova D.S."/>
            <person name="Tourova T.P."/>
            <person name="Poltaraus A.B."/>
            <person name="Nazina T.N."/>
        </authorList>
    </citation>
    <scope>NUCLEOTIDE SEQUENCE [LARGE SCALE GENOMIC DNA]</scope>
    <source>
        <strain evidence="3 4">1933P</strain>
    </source>
</reference>
<dbReference type="InterPro" id="IPR003743">
    <property type="entry name" value="Zf-RING_7"/>
</dbReference>
<dbReference type="Proteomes" id="UP000298381">
    <property type="component" value="Unassembled WGS sequence"/>
</dbReference>
<dbReference type="RefSeq" id="WP_135271143.1">
    <property type="nucleotide sequence ID" value="NZ_SRIB01000007.1"/>
</dbReference>
<keyword evidence="4" id="KW-1185">Reference proteome</keyword>
<dbReference type="EMBL" id="SRIB01000007">
    <property type="protein sequence ID" value="TFZ40071.1"/>
    <property type="molecule type" value="Genomic_DNA"/>
</dbReference>
<dbReference type="OrthoDB" id="9795058at2"/>
<gene>
    <name evidence="3" type="ORF">E4100_06095</name>
</gene>
<evidence type="ECO:0000256" key="1">
    <source>
        <dbReference type="SAM" id="Coils"/>
    </source>
</evidence>
<evidence type="ECO:0000313" key="4">
    <source>
        <dbReference type="Proteomes" id="UP000298381"/>
    </source>
</evidence>
<protein>
    <recommendedName>
        <fullName evidence="2">C4-type zinc ribbon domain-containing protein</fullName>
    </recommendedName>
</protein>
<feature type="domain" description="C4-type zinc ribbon" evidence="2">
    <location>
        <begin position="200"/>
        <end position="232"/>
    </location>
</feature>
<keyword evidence="1" id="KW-0175">Coiled coil</keyword>
<evidence type="ECO:0000259" key="2">
    <source>
        <dbReference type="Pfam" id="PF02591"/>
    </source>
</evidence>
<accession>A0A4Z0D2V8</accession>
<dbReference type="AlphaFoldDB" id="A0A4Z0D2V8"/>
<feature type="coiled-coil region" evidence="1">
    <location>
        <begin position="10"/>
        <end position="37"/>
    </location>
</feature>
<proteinExistence type="predicted"/>
<comment type="caution">
    <text evidence="3">The sequence shown here is derived from an EMBL/GenBank/DDBJ whole genome shotgun (WGS) entry which is preliminary data.</text>
</comment>
<evidence type="ECO:0000313" key="3">
    <source>
        <dbReference type="EMBL" id="TFZ40071.1"/>
    </source>
</evidence>
<feature type="coiled-coil region" evidence="1">
    <location>
        <begin position="93"/>
        <end position="166"/>
    </location>
</feature>
<organism evidence="3 4">
    <name type="scientific">Soehngenia longivitae</name>
    <dbReference type="NCBI Taxonomy" id="2562294"/>
    <lineage>
        <taxon>Bacteria</taxon>
        <taxon>Bacillati</taxon>
        <taxon>Bacillota</taxon>
        <taxon>Tissierellia</taxon>
        <taxon>Tissierellales</taxon>
        <taxon>Tissierellaceae</taxon>
        <taxon>Soehngenia</taxon>
    </lineage>
</organism>
<sequence length="237" mass="28304">MRDIDLIYQLDILYHELDSKEKELQHIKERVEIIKRNEEKLRYQLELDNLYKIIGKKHLEQRKKEAQLNDLKYKLVNLKDSYEKAIIKDNKQYEHFISSIEDLEEKIDTTELEIIDFMVNQDKVNNLIDKTKSKIDEISREISDLMKNYDSKTINLEKEIDELINSILMQRNNISVEKLNKYERIRNKKKKAVAIVSNRACSSCGMILPTSYYDLLQKNDDIILCENCGCILYYKKE</sequence>
<dbReference type="Pfam" id="PF02591">
    <property type="entry name" value="Zn_ribbon_9"/>
    <property type="match status" value="1"/>
</dbReference>